<dbReference type="EMBL" id="CP009920">
    <property type="protein sequence ID" value="AJI21500.1"/>
    <property type="molecule type" value="Genomic_DNA"/>
</dbReference>
<evidence type="ECO:0000256" key="8">
    <source>
        <dbReference type="ARBA" id="ARBA00023136"/>
    </source>
</evidence>
<dbReference type="GO" id="GO:0005886">
    <property type="term" value="C:plasma membrane"/>
    <property type="evidence" value="ECO:0007669"/>
    <property type="project" value="UniProtKB-SubCell"/>
</dbReference>
<evidence type="ECO:0000256" key="2">
    <source>
        <dbReference type="ARBA" id="ARBA00022448"/>
    </source>
</evidence>
<dbReference type="NCBIfam" id="TIGR00792">
    <property type="entry name" value="gph"/>
    <property type="match status" value="1"/>
</dbReference>
<dbReference type="GO" id="GO:0015293">
    <property type="term" value="F:symporter activity"/>
    <property type="evidence" value="ECO:0007669"/>
    <property type="project" value="UniProtKB-KW"/>
</dbReference>
<dbReference type="Gene3D" id="1.20.1250.20">
    <property type="entry name" value="MFS general substrate transporter like domains"/>
    <property type="match status" value="1"/>
</dbReference>
<comment type="subcellular location">
    <subcellularLocation>
        <location evidence="1">Cell membrane</location>
        <topology evidence="1">Multi-pass membrane protein</topology>
    </subcellularLocation>
</comment>
<dbReference type="InterPro" id="IPR020846">
    <property type="entry name" value="MFS_dom"/>
</dbReference>
<protein>
    <submittedName>
        <fullName evidence="10">Sugar (Glycoside-Pentoside-Hexuronide) transporter domain protein</fullName>
    </submittedName>
</protein>
<dbReference type="HOGENOM" id="CLU_027408_0_3_9"/>
<keyword evidence="4" id="KW-0762">Sugar transport</keyword>
<dbReference type="GO" id="GO:0008643">
    <property type="term" value="P:carbohydrate transport"/>
    <property type="evidence" value="ECO:0007669"/>
    <property type="project" value="InterPro"/>
</dbReference>
<dbReference type="PROSITE" id="PS00872">
    <property type="entry name" value="NA_GALACTOSIDE_SYMP"/>
    <property type="match status" value="1"/>
</dbReference>
<sequence>MSMGVQSKVSLKTVLSYGMGSFGNNIIYALTSTYLMIFYTDSVGLNAAAVGTLFLIARIWDGIADIIIGMVVDNTETRFGKFRPYLLIGGFFAAVATVACFISPDLSHTGKLIYAYITYIAWGTSFAIMDIPYWSLSATITQDVKERNKVVAFPRTIAAVGSLFASLLTLPLAHYFGNWFMLSLIYACILMITMIITFSGVKENYTVKRQEKQTPKAVWNLFIQNKPLRYLIFSMLLVETILTIRTTFSIYYFKYNLNAENIASLYLTLFFTAQIVGAIASPFISNKFGKKRAAIGGIALNAVATLTMFVTGFHVMPVMILSFLASFGGGVSNIAQTSMLADCVEYGEWKTGNRAEGMVFSTNIFKTKVASAVGGAVGGYILSAVGYVPNQIQSHSTLIWIALIFTIIPGILCLLSLVPLAKYELTEKRYLEILQDMKKRSGRIKEKTAMKVPS</sequence>
<dbReference type="InterPro" id="IPR018043">
    <property type="entry name" value="Na/Gal_symport_CS"/>
</dbReference>
<evidence type="ECO:0000256" key="4">
    <source>
        <dbReference type="ARBA" id="ARBA00022597"/>
    </source>
</evidence>
<dbReference type="KEGG" id="bmeg:BG04_4227"/>
<dbReference type="InterPro" id="IPR036259">
    <property type="entry name" value="MFS_trans_sf"/>
</dbReference>
<evidence type="ECO:0000313" key="10">
    <source>
        <dbReference type="EMBL" id="AJI21500.1"/>
    </source>
</evidence>
<evidence type="ECO:0000259" key="9">
    <source>
        <dbReference type="PROSITE" id="PS50850"/>
    </source>
</evidence>
<dbReference type="AlphaFoldDB" id="A0A0B6A9A3"/>
<evidence type="ECO:0000256" key="6">
    <source>
        <dbReference type="ARBA" id="ARBA00022847"/>
    </source>
</evidence>
<accession>A0A0B6A9A3</accession>
<dbReference type="InterPro" id="IPR001927">
    <property type="entry name" value="Na/Gal_symport"/>
</dbReference>
<dbReference type="PANTHER" id="PTHR11328:SF36">
    <property type="entry name" value="MELIBIOSE PERMEASE"/>
    <property type="match status" value="1"/>
</dbReference>
<keyword evidence="8" id="KW-0472">Membrane</keyword>
<dbReference type="PANTHER" id="PTHR11328">
    <property type="entry name" value="MAJOR FACILITATOR SUPERFAMILY DOMAIN-CONTAINING PROTEIN"/>
    <property type="match status" value="1"/>
</dbReference>
<keyword evidence="3" id="KW-1003">Cell membrane</keyword>
<evidence type="ECO:0000256" key="5">
    <source>
        <dbReference type="ARBA" id="ARBA00022692"/>
    </source>
</evidence>
<dbReference type="GO" id="GO:0006814">
    <property type="term" value="P:sodium ion transport"/>
    <property type="evidence" value="ECO:0007669"/>
    <property type="project" value="InterPro"/>
</dbReference>
<dbReference type="GeneID" id="93642241"/>
<name>A0A0B6A9A3_PRIM2</name>
<evidence type="ECO:0000256" key="3">
    <source>
        <dbReference type="ARBA" id="ARBA00022475"/>
    </source>
</evidence>
<keyword evidence="5" id="KW-0812">Transmembrane</keyword>
<keyword evidence="7" id="KW-1133">Transmembrane helix</keyword>
<dbReference type="Proteomes" id="UP000031829">
    <property type="component" value="Chromosome"/>
</dbReference>
<reference evidence="10 11" key="1">
    <citation type="journal article" date="2015" name="Genome Announc.">
        <title>Complete genome sequences for 35 biothreat assay-relevant bacillus species.</title>
        <authorList>
            <person name="Johnson S.L."/>
            <person name="Daligault H.E."/>
            <person name="Davenport K.W."/>
            <person name="Jaissle J."/>
            <person name="Frey K.G."/>
            <person name="Ladner J.T."/>
            <person name="Broomall S.M."/>
            <person name="Bishop-Lilly K.A."/>
            <person name="Bruce D.C."/>
            <person name="Gibbons H.S."/>
            <person name="Coyne S.R."/>
            <person name="Lo C.C."/>
            <person name="Meincke L."/>
            <person name="Munk A.C."/>
            <person name="Koroleva G.I."/>
            <person name="Rosenzweig C.N."/>
            <person name="Palacios G.F."/>
            <person name="Redden C.L."/>
            <person name="Minogue T.D."/>
            <person name="Chain P.S."/>
        </authorList>
    </citation>
    <scope>NUCLEOTIDE SEQUENCE [LARGE SCALE GENOMIC DNA]</scope>
    <source>
        <strain evidence="11">ATCC 14581 / DSM 32 / JCM 2506 / NBRC 15308 / NCIMB 9376 / NCTC 10342 / NRRL B-14308 / VKM B-512</strain>
    </source>
</reference>
<keyword evidence="6" id="KW-0769">Symport</keyword>
<dbReference type="CDD" id="cd17332">
    <property type="entry name" value="MFS_MelB_like"/>
    <property type="match status" value="1"/>
</dbReference>
<proteinExistence type="predicted"/>
<organism evidence="10 11">
    <name type="scientific">Priestia megaterium (strain ATCC 14581 / DSM 32 / CCUG 1817 / JCM 2506 / NBRC 15308 / NCIMB 9376 / NCTC 10342 / NRRL B-14308 / VKM B-512 / Ford 19)</name>
    <name type="common">Bacillus megaterium</name>
    <dbReference type="NCBI Taxonomy" id="1348623"/>
    <lineage>
        <taxon>Bacteria</taxon>
        <taxon>Bacillati</taxon>
        <taxon>Bacillota</taxon>
        <taxon>Bacilli</taxon>
        <taxon>Bacillales</taxon>
        <taxon>Bacillaceae</taxon>
        <taxon>Priestia</taxon>
    </lineage>
</organism>
<dbReference type="RefSeq" id="WP_034652809.1">
    <property type="nucleotide sequence ID" value="NZ_BCVB01000005.1"/>
</dbReference>
<evidence type="ECO:0000256" key="1">
    <source>
        <dbReference type="ARBA" id="ARBA00004651"/>
    </source>
</evidence>
<evidence type="ECO:0000256" key="7">
    <source>
        <dbReference type="ARBA" id="ARBA00022989"/>
    </source>
</evidence>
<dbReference type="Pfam" id="PF13347">
    <property type="entry name" value="MFS_2"/>
    <property type="match status" value="1"/>
</dbReference>
<dbReference type="SUPFAM" id="SSF103473">
    <property type="entry name" value="MFS general substrate transporter"/>
    <property type="match status" value="1"/>
</dbReference>
<gene>
    <name evidence="10" type="primary">gph</name>
    <name evidence="10" type="ORF">BG04_4227</name>
</gene>
<dbReference type="PROSITE" id="PS50850">
    <property type="entry name" value="MFS"/>
    <property type="match status" value="1"/>
</dbReference>
<evidence type="ECO:0000313" key="11">
    <source>
        <dbReference type="Proteomes" id="UP000031829"/>
    </source>
</evidence>
<feature type="domain" description="Major facilitator superfamily (MFS) profile" evidence="9">
    <location>
        <begin position="9"/>
        <end position="422"/>
    </location>
</feature>
<keyword evidence="2" id="KW-0813">Transport</keyword>
<dbReference type="InterPro" id="IPR039672">
    <property type="entry name" value="MFS_2"/>
</dbReference>